<protein>
    <recommendedName>
        <fullName evidence="4">Ewing's tumor-associated antigen 1</fullName>
    </recommendedName>
</protein>
<feature type="region of interest" description="Disordered" evidence="1">
    <location>
        <begin position="236"/>
        <end position="290"/>
    </location>
</feature>
<feature type="compositionally biased region" description="Polar residues" evidence="1">
    <location>
        <begin position="395"/>
        <end position="410"/>
    </location>
</feature>
<dbReference type="GO" id="GO:0031297">
    <property type="term" value="P:replication fork processing"/>
    <property type="evidence" value="ECO:0007669"/>
    <property type="project" value="TreeGrafter"/>
</dbReference>
<dbReference type="GO" id="GO:2000001">
    <property type="term" value="P:regulation of DNA damage checkpoint"/>
    <property type="evidence" value="ECO:0007669"/>
    <property type="project" value="TreeGrafter"/>
</dbReference>
<reference evidence="2 3" key="1">
    <citation type="submission" date="2024-02" db="EMBL/GenBank/DDBJ databases">
        <title>Chromosome-level genome assembly of the Eurasian Minnow (Phoxinus phoxinus).</title>
        <authorList>
            <person name="Oriowo T.O."/>
            <person name="Martin S."/>
            <person name="Stange M."/>
            <person name="Chrysostomakis Y."/>
            <person name="Brown T."/>
            <person name="Winkler S."/>
            <person name="Kukowka S."/>
            <person name="Myers E.W."/>
            <person name="Bohne A."/>
        </authorList>
    </citation>
    <scope>NUCLEOTIDE SEQUENCE [LARGE SCALE GENOMIC DNA]</scope>
    <source>
        <strain evidence="2">ZFMK-TIS-60720</strain>
        <tissue evidence="2">Whole Organism</tissue>
    </source>
</reference>
<feature type="compositionally biased region" description="Low complexity" evidence="1">
    <location>
        <begin position="493"/>
        <end position="502"/>
    </location>
</feature>
<feature type="compositionally biased region" description="Basic and acidic residues" evidence="1">
    <location>
        <begin position="174"/>
        <end position="189"/>
    </location>
</feature>
<organism evidence="2 3">
    <name type="scientific">Phoxinus phoxinus</name>
    <name type="common">Eurasian minnow</name>
    <dbReference type="NCBI Taxonomy" id="58324"/>
    <lineage>
        <taxon>Eukaryota</taxon>
        <taxon>Metazoa</taxon>
        <taxon>Chordata</taxon>
        <taxon>Craniata</taxon>
        <taxon>Vertebrata</taxon>
        <taxon>Euteleostomi</taxon>
        <taxon>Actinopterygii</taxon>
        <taxon>Neopterygii</taxon>
        <taxon>Teleostei</taxon>
        <taxon>Ostariophysi</taxon>
        <taxon>Cypriniformes</taxon>
        <taxon>Leuciscidae</taxon>
        <taxon>Phoxininae</taxon>
        <taxon>Phoxinus</taxon>
    </lineage>
</organism>
<feature type="compositionally biased region" description="Low complexity" evidence="1">
    <location>
        <begin position="260"/>
        <end position="270"/>
    </location>
</feature>
<dbReference type="GO" id="GO:0006974">
    <property type="term" value="P:DNA damage response"/>
    <property type="evidence" value="ECO:0007669"/>
    <property type="project" value="TreeGrafter"/>
</dbReference>
<comment type="caution">
    <text evidence="2">The sequence shown here is derived from an EMBL/GenBank/DDBJ whole genome shotgun (WGS) entry which is preliminary data.</text>
</comment>
<feature type="compositionally biased region" description="Basic and acidic residues" evidence="1">
    <location>
        <begin position="1"/>
        <end position="19"/>
    </location>
</feature>
<feature type="region of interest" description="Disordered" evidence="1">
    <location>
        <begin position="173"/>
        <end position="205"/>
    </location>
</feature>
<feature type="region of interest" description="Disordered" evidence="1">
    <location>
        <begin position="470"/>
        <end position="535"/>
    </location>
</feature>
<evidence type="ECO:0008006" key="4">
    <source>
        <dbReference type="Google" id="ProtNLM"/>
    </source>
</evidence>
<accession>A0AAN9CRR9</accession>
<evidence type="ECO:0000256" key="1">
    <source>
        <dbReference type="SAM" id="MobiDB-lite"/>
    </source>
</evidence>
<dbReference type="InterPro" id="IPR029406">
    <property type="entry name" value="ETAA1"/>
</dbReference>
<dbReference type="PANTHER" id="PTHR16434">
    <property type="entry name" value="EWING'S TUMOR-ASSOCIATED ANTIGEN 1 ETAA1"/>
    <property type="match status" value="1"/>
</dbReference>
<sequence>MTDKRNIGVRHISDARENQSKTLKLSQKKVKTKTRMIGLKQSQSPSYHTSYRCRKDFTTPKRRPRIRFNGCYSGDSPNETEPPQDIIWDPNSPTQNLNGKGDVKVIEISEIVNRIAPKVEKSKERDSVLQWIGDSAIPCTPEIRQPRVRRVSARQSNVEDLKKLAKQFDINMTRQDKEKRQKSSEERNKLNKLQSDGTATTEKSTSIQVSLEKLTGCSSLAHQEEEELQALFDGPTQHVSGRLSPPSANCTPESSTDPVAQAGQASSSAAIKNAPVDAPKATEAQFDDDWENDDLLNDTFVLEMTQNPVSMNAAQKPSTAQPKSCSKKCNFEVKVNPSVSNGRNICFETQQSTSKSSTFTKTLPDVKTSNRSTFSLKPSASVQNHTAEKLLKTLPVNQEKQQTPPSQGTKQVELDGMTKDGGVSSQSSSVQFDGVSEEDMKSLFDSDSLWNDEDDDDDLLFQACDDVEKLSASQEQQRRSEKYKNLAHDKSRSFASKAPSSSGTICSQNMGINSRGQPQEPTKSTRAFARSNSVPCTSGSSGIKQGYGVLPCTSGSSGLGSHGAQHYGHAQNKSNQVKSALGSRPGSAGSMDTSKTVMPHSATVGNTSNSHHYTFKRHLSDSMTLTNKVFISSHTTAKCSAAEIERKKQEAIARRRLRMQASQKDGPPT</sequence>
<feature type="region of interest" description="Disordered" evidence="1">
    <location>
        <begin position="1"/>
        <end position="34"/>
    </location>
</feature>
<feature type="compositionally biased region" description="Basic and acidic residues" evidence="1">
    <location>
        <begin position="476"/>
        <end position="492"/>
    </location>
</feature>
<feature type="compositionally biased region" description="Polar residues" evidence="1">
    <location>
        <begin position="503"/>
        <end position="535"/>
    </location>
</feature>
<name>A0AAN9CRR9_9TELE</name>
<dbReference type="Proteomes" id="UP001364617">
    <property type="component" value="Unassembled WGS sequence"/>
</dbReference>
<feature type="compositionally biased region" description="Polar residues" evidence="1">
    <location>
        <begin position="367"/>
        <end position="385"/>
    </location>
</feature>
<gene>
    <name evidence="2" type="ORF">R3I93_012467</name>
</gene>
<proteinExistence type="predicted"/>
<dbReference type="AlphaFoldDB" id="A0AAN9CRR9"/>
<dbReference type="EMBL" id="JAYKXH010000013">
    <property type="protein sequence ID" value="KAK7148157.1"/>
    <property type="molecule type" value="Genomic_DNA"/>
</dbReference>
<dbReference type="GO" id="GO:0043539">
    <property type="term" value="F:protein serine/threonine kinase activator activity"/>
    <property type="evidence" value="ECO:0007669"/>
    <property type="project" value="TreeGrafter"/>
</dbReference>
<dbReference type="PANTHER" id="PTHR16434:SF3">
    <property type="entry name" value="EWING'S TUMOR-ASSOCIATED ANTIGEN 1"/>
    <property type="match status" value="1"/>
</dbReference>
<keyword evidence="3" id="KW-1185">Reference proteome</keyword>
<feature type="region of interest" description="Disordered" evidence="1">
    <location>
        <begin position="357"/>
        <end position="438"/>
    </location>
</feature>
<dbReference type="Pfam" id="PF15350">
    <property type="entry name" value="ETAA1"/>
    <property type="match status" value="1"/>
</dbReference>
<feature type="compositionally biased region" description="Polar residues" evidence="1">
    <location>
        <begin position="246"/>
        <end position="258"/>
    </location>
</feature>
<dbReference type="GO" id="GO:0043596">
    <property type="term" value="C:nuclear replication fork"/>
    <property type="evidence" value="ECO:0007669"/>
    <property type="project" value="TreeGrafter"/>
</dbReference>
<feature type="compositionally biased region" description="Polar residues" evidence="1">
    <location>
        <begin position="191"/>
        <end position="205"/>
    </location>
</feature>
<feature type="region of interest" description="Disordered" evidence="1">
    <location>
        <begin position="563"/>
        <end position="596"/>
    </location>
</feature>
<feature type="compositionally biased region" description="Low complexity" evidence="1">
    <location>
        <begin position="420"/>
        <end position="434"/>
    </location>
</feature>
<evidence type="ECO:0000313" key="3">
    <source>
        <dbReference type="Proteomes" id="UP001364617"/>
    </source>
</evidence>
<evidence type="ECO:0000313" key="2">
    <source>
        <dbReference type="EMBL" id="KAK7148157.1"/>
    </source>
</evidence>